<dbReference type="Gene3D" id="3.30.530.20">
    <property type="match status" value="1"/>
</dbReference>
<organism evidence="3 4">
    <name type="scientific">Candidatus Acidiferrum panamense</name>
    <dbReference type="NCBI Taxonomy" id="2741543"/>
    <lineage>
        <taxon>Bacteria</taxon>
        <taxon>Pseudomonadati</taxon>
        <taxon>Acidobacteriota</taxon>
        <taxon>Terriglobia</taxon>
        <taxon>Candidatus Acidiferrales</taxon>
        <taxon>Candidatus Acidiferrum</taxon>
    </lineage>
</organism>
<reference evidence="3" key="1">
    <citation type="submission" date="2020-06" db="EMBL/GenBank/DDBJ databases">
        <title>Legume-microbial interactions unlock mineral nutrients during tropical forest succession.</title>
        <authorList>
            <person name="Epihov D.Z."/>
        </authorList>
    </citation>
    <scope>NUCLEOTIDE SEQUENCE [LARGE SCALE GENOMIC DNA]</scope>
    <source>
        <strain evidence="3">Pan2503</strain>
    </source>
</reference>
<dbReference type="SUPFAM" id="SSF55961">
    <property type="entry name" value="Bet v1-like"/>
    <property type="match status" value="1"/>
</dbReference>
<evidence type="ECO:0000313" key="4">
    <source>
        <dbReference type="Proteomes" id="UP000567293"/>
    </source>
</evidence>
<dbReference type="AlphaFoldDB" id="A0A7V8SZR8"/>
<dbReference type="InterPro" id="IPR023393">
    <property type="entry name" value="START-like_dom_sf"/>
</dbReference>
<comment type="similarity">
    <text evidence="1">Belongs to the AHA1 family.</text>
</comment>
<feature type="domain" description="Activator of Hsp90 ATPase homologue 1/2-like C-terminal" evidence="2">
    <location>
        <begin position="16"/>
        <end position="120"/>
    </location>
</feature>
<sequence>MSEPPVKARRTVIIEADPKTVFEFLIDPTLMAEWFGIRHVLEPRVGGKFEVEVSSGNIATGVFTEVVPGRRVAFTWGWQSGDAALAALRPGTSRVQIDLEPHEKGTLLRLTHTGLPKNLENIHA</sequence>
<proteinExistence type="inferred from homology"/>
<evidence type="ECO:0000313" key="3">
    <source>
        <dbReference type="EMBL" id="MBA0088725.1"/>
    </source>
</evidence>
<dbReference type="Pfam" id="PF08327">
    <property type="entry name" value="AHSA1"/>
    <property type="match status" value="1"/>
</dbReference>
<accession>A0A7V8SZR8</accession>
<dbReference type="Proteomes" id="UP000567293">
    <property type="component" value="Unassembled WGS sequence"/>
</dbReference>
<evidence type="ECO:0000259" key="2">
    <source>
        <dbReference type="Pfam" id="PF08327"/>
    </source>
</evidence>
<keyword evidence="4" id="KW-1185">Reference proteome</keyword>
<dbReference type="EMBL" id="JACDQQ010002646">
    <property type="protein sequence ID" value="MBA0088725.1"/>
    <property type="molecule type" value="Genomic_DNA"/>
</dbReference>
<evidence type="ECO:0000256" key="1">
    <source>
        <dbReference type="ARBA" id="ARBA00006817"/>
    </source>
</evidence>
<dbReference type="InterPro" id="IPR013538">
    <property type="entry name" value="ASHA1/2-like_C"/>
</dbReference>
<dbReference type="CDD" id="cd07814">
    <property type="entry name" value="SRPBCC_CalC_Aha1-like"/>
    <property type="match status" value="1"/>
</dbReference>
<protein>
    <submittedName>
        <fullName evidence="3">SRPBCC domain-containing protein</fullName>
    </submittedName>
</protein>
<name>A0A7V8SZR8_9BACT</name>
<feature type="non-terminal residue" evidence="3">
    <location>
        <position position="124"/>
    </location>
</feature>
<gene>
    <name evidence="3" type="ORF">HRJ53_27360</name>
</gene>
<comment type="caution">
    <text evidence="3">The sequence shown here is derived from an EMBL/GenBank/DDBJ whole genome shotgun (WGS) entry which is preliminary data.</text>
</comment>